<sequence length="188" mass="19682">MADLIFDDITPHLSLPLPHPSNDLGIDALRLRDALSAIDSKVAALDTLLQSNDVDLDQWQELVNAIKSNASDAVALLATKAGRDELAAVVADKASRAELGAVNTTLTNGLAGVARSTARASLIGITYDAQGRPQRVDETVAGLPRQTTLTYNSDGTVATVVSTFAGVTRTETYSYAGGRVTGMNATEI</sequence>
<protein>
    <submittedName>
        <fullName evidence="1">Uncharacterized protein</fullName>
    </submittedName>
</protein>
<proteinExistence type="predicted"/>
<gene>
    <name evidence="1" type="ORF">ABDJ40_14720</name>
</gene>
<dbReference type="Proteomes" id="UP001462640">
    <property type="component" value="Unassembled WGS sequence"/>
</dbReference>
<dbReference type="RefSeq" id="WP_347610939.1">
    <property type="nucleotide sequence ID" value="NZ_JBDPZC010000006.1"/>
</dbReference>
<comment type="caution">
    <text evidence="1">The sequence shown here is derived from an EMBL/GenBank/DDBJ whole genome shotgun (WGS) entry which is preliminary data.</text>
</comment>
<accession>A0ABV0GG56</accession>
<keyword evidence="2" id="KW-1185">Reference proteome</keyword>
<evidence type="ECO:0000313" key="1">
    <source>
        <dbReference type="EMBL" id="MEO3714016.1"/>
    </source>
</evidence>
<reference evidence="1 2" key="1">
    <citation type="submission" date="2024-05" db="EMBL/GenBank/DDBJ databases">
        <title>Roseateles sp. 2.12 16S ribosomal RNA gene Genome sequencing and assembly.</title>
        <authorList>
            <person name="Woo H."/>
        </authorList>
    </citation>
    <scope>NUCLEOTIDE SEQUENCE [LARGE SCALE GENOMIC DNA]</scope>
    <source>
        <strain evidence="1 2">2.12</strain>
    </source>
</reference>
<dbReference type="EMBL" id="JBDPZC010000006">
    <property type="protein sequence ID" value="MEO3714016.1"/>
    <property type="molecule type" value="Genomic_DNA"/>
</dbReference>
<name>A0ABV0GG56_9BURK</name>
<organism evidence="1 2">
    <name type="scientific">Roseateles flavus</name>
    <dbReference type="NCBI Taxonomy" id="3149041"/>
    <lineage>
        <taxon>Bacteria</taxon>
        <taxon>Pseudomonadati</taxon>
        <taxon>Pseudomonadota</taxon>
        <taxon>Betaproteobacteria</taxon>
        <taxon>Burkholderiales</taxon>
        <taxon>Sphaerotilaceae</taxon>
        <taxon>Roseateles</taxon>
    </lineage>
</organism>
<evidence type="ECO:0000313" key="2">
    <source>
        <dbReference type="Proteomes" id="UP001462640"/>
    </source>
</evidence>